<dbReference type="KEGG" id="nano:G5V58_21695"/>
<proteinExistence type="predicted"/>
<organism evidence="2 3">
    <name type="scientific">Nocardioides anomalus</name>
    <dbReference type="NCBI Taxonomy" id="2712223"/>
    <lineage>
        <taxon>Bacteria</taxon>
        <taxon>Bacillati</taxon>
        <taxon>Actinomycetota</taxon>
        <taxon>Actinomycetes</taxon>
        <taxon>Propionibacteriales</taxon>
        <taxon>Nocardioidaceae</taxon>
        <taxon>Nocardioides</taxon>
    </lineage>
</organism>
<reference evidence="2 3" key="1">
    <citation type="submission" date="2020-02" db="EMBL/GenBank/DDBJ databases">
        <title>Full genome sequence of Nocardioides sp. R-3366.</title>
        <authorList>
            <person name="Im W.-T."/>
        </authorList>
    </citation>
    <scope>NUCLEOTIDE SEQUENCE [LARGE SCALE GENOMIC DNA]</scope>
    <source>
        <strain evidence="2 3">R-3366</strain>
    </source>
</reference>
<evidence type="ECO:0000313" key="3">
    <source>
        <dbReference type="Proteomes" id="UP000502996"/>
    </source>
</evidence>
<evidence type="ECO:0000313" key="2">
    <source>
        <dbReference type="EMBL" id="QIG45034.1"/>
    </source>
</evidence>
<protein>
    <submittedName>
        <fullName evidence="2">Uncharacterized protein</fullName>
    </submittedName>
</protein>
<dbReference type="AlphaFoldDB" id="A0A6G6WIG5"/>
<keyword evidence="1" id="KW-0732">Signal</keyword>
<name>A0A6G6WIG5_9ACTN</name>
<accession>A0A6G6WIG5</accession>
<sequence length="48" mass="4948">MKTFVRRVAVVIGAVAVSAGLIGASAVPAHADDSPTVSTFFKDTSWGR</sequence>
<dbReference type="Proteomes" id="UP000502996">
    <property type="component" value="Chromosome"/>
</dbReference>
<feature type="signal peptide" evidence="1">
    <location>
        <begin position="1"/>
        <end position="31"/>
    </location>
</feature>
<feature type="chain" id="PRO_5026359787" evidence="1">
    <location>
        <begin position="32"/>
        <end position="48"/>
    </location>
</feature>
<gene>
    <name evidence="2" type="ORF">G5V58_21695</name>
</gene>
<keyword evidence="3" id="KW-1185">Reference proteome</keyword>
<dbReference type="RefSeq" id="WP_165237193.1">
    <property type="nucleotide sequence ID" value="NZ_CP049257.1"/>
</dbReference>
<dbReference type="EMBL" id="CP049257">
    <property type="protein sequence ID" value="QIG45034.1"/>
    <property type="molecule type" value="Genomic_DNA"/>
</dbReference>
<evidence type="ECO:0000256" key="1">
    <source>
        <dbReference type="SAM" id="SignalP"/>
    </source>
</evidence>